<evidence type="ECO:0000259" key="4">
    <source>
        <dbReference type="Pfam" id="PF20155"/>
    </source>
</evidence>
<protein>
    <submittedName>
        <fullName evidence="5">Uncharacterized protein</fullName>
    </submittedName>
</protein>
<reference evidence="6" key="1">
    <citation type="submission" date="2016-05" db="EMBL/GenBank/DDBJ databases">
        <title>Draft genome of Corynebacterium afermentans subsp. afermentans LCDC 88199T.</title>
        <authorList>
            <person name="Bernier A.-M."/>
            <person name="Bernard K."/>
        </authorList>
    </citation>
    <scope>NUCLEOTIDE SEQUENCE [LARGE SCALE GENOMIC DNA]</scope>
    <source>
        <strain evidence="6">NML04-0072</strain>
    </source>
</reference>
<dbReference type="InterPro" id="IPR013491">
    <property type="entry name" value="Tape_meas_N"/>
</dbReference>
<sequence>MADVATLGIGVDLSELRAATRELEKLEQAAAKTEKATSKIGGLGNQAAGAGNKAASYGRQVEKAGQQTEQLGNKAKATAGLLGYLKTAFAAFVSIQTVRMLADTADRMQSLNNQIKLVTGSENAALAVRKELLAISNRTYADLEATGSLYVKAQRALQDYGYSQKQVLQFVEATNNAMRVGGVGAQEQAAALFQLSQALGSGRLQGDEFRSISEAAPILLDTLAEHLGKTRAEIRAMAADGKLTSDVIVEAVTAAGGKLAEQAGNMQVTLGGSLTVLKNNFAALVDEMLNGTGVMSVFAQGIKFIADNLQTFAQIIGVIGFTYLLQMLTAVQITAYNVGFAFGRLTAIMLANPFVAVAAALVAVLAATGELSNAMDALGVISKDVFGIIIAGYQGLSDLISAVYADMTAAADENVQQSTGIFGGFFDDVGDGFWGFLEGVGKVFDAMAALIVSAVEYMVNAFGDLWQAIKDGAAWAAKSALEWISKLVNGAIDGINSVIALANNVPGVNIGTVGKVNWGSGINAPYAFGERPSNNPGWSAIYGSRVESQAQGGLQNYFRGARARSAANNTAGGQFGGGGKRTARPASGGGGRKRGGGKSDAEKLQEQFNKELSTTQEKLNAIKAEFTDMENYGFKNQFTTLREFDAELNKVGGRYSKFSEDQRKAIRNVYEQIHAQEQLNAVQAFHLDGKRHLEDMEFEVGLLGKSQAETERLRFARELDLKVRQQTAGMSPEYVAKMNEERDAILAQYDAIQRIKEERGEDWLGGIRDGVNKYAKSMGTLREQMADMVGNTFDTLGNTLGDFVATGKANFRDMTVSILQDLSKIFIRMATMRLVSSFAGGSGMFANGGAFANGLQFFASGGVFTNQVVSRPTMFAHGGGFGVMGEAGPEAIMPLTRAPNGKLGVAAQGGSGVQNNVNISVSISQAGSAESDSKADSEQGRRIARMLDGKIIEVLARESRPGGMLSNRQ</sequence>
<gene>
    <name evidence="5" type="ORF">A7P90_00580</name>
</gene>
<dbReference type="Pfam" id="PF20155">
    <property type="entry name" value="TMP_3"/>
    <property type="match status" value="1"/>
</dbReference>
<proteinExistence type="predicted"/>
<feature type="region of interest" description="Disordered" evidence="1">
    <location>
        <begin position="568"/>
        <end position="602"/>
    </location>
</feature>
<dbReference type="RefSeq" id="WP_064087248.1">
    <property type="nucleotide sequence ID" value="NZ_LXSG01000005.1"/>
</dbReference>
<feature type="transmembrane region" description="Helical" evidence="2">
    <location>
        <begin position="345"/>
        <end position="367"/>
    </location>
</feature>
<dbReference type="NCBIfam" id="TIGR02675">
    <property type="entry name" value="tape_meas_nterm"/>
    <property type="match status" value="1"/>
</dbReference>
<evidence type="ECO:0000256" key="1">
    <source>
        <dbReference type="SAM" id="MobiDB-lite"/>
    </source>
</evidence>
<accession>A0A1A9RTD6</accession>
<keyword evidence="2" id="KW-0812">Transmembrane</keyword>
<feature type="domain" description="Tape measure protein N-terminal" evidence="4">
    <location>
        <begin position="101"/>
        <end position="288"/>
    </location>
</feature>
<dbReference type="AlphaFoldDB" id="A0A1A9RTD6"/>
<keyword evidence="2" id="KW-1133">Transmembrane helix</keyword>
<dbReference type="Pfam" id="PF09718">
    <property type="entry name" value="Tape_meas_lam_C"/>
    <property type="match status" value="1"/>
</dbReference>
<evidence type="ECO:0000313" key="5">
    <source>
        <dbReference type="EMBL" id="OAM24062.1"/>
    </source>
</evidence>
<dbReference type="InterPro" id="IPR006431">
    <property type="entry name" value="Phage_tape_meas_C"/>
</dbReference>
<evidence type="ECO:0000259" key="3">
    <source>
        <dbReference type="Pfam" id="PF09718"/>
    </source>
</evidence>
<dbReference type="EMBL" id="LXSG01000005">
    <property type="protein sequence ID" value="OAM24062.1"/>
    <property type="molecule type" value="Genomic_DNA"/>
</dbReference>
<keyword evidence="2" id="KW-0472">Membrane</keyword>
<evidence type="ECO:0000256" key="2">
    <source>
        <dbReference type="SAM" id="Phobius"/>
    </source>
</evidence>
<feature type="transmembrane region" description="Helical" evidence="2">
    <location>
        <begin position="312"/>
        <end position="333"/>
    </location>
</feature>
<name>A0A1A9RTD6_EIKCO</name>
<dbReference type="Proteomes" id="UP000077589">
    <property type="component" value="Unassembled WGS sequence"/>
</dbReference>
<dbReference type="OrthoDB" id="79849at2"/>
<evidence type="ECO:0000313" key="6">
    <source>
        <dbReference type="Proteomes" id="UP000077589"/>
    </source>
</evidence>
<feature type="domain" description="Bacteriophage tail tape measure C-terminal" evidence="3">
    <location>
        <begin position="762"/>
        <end position="834"/>
    </location>
</feature>
<comment type="caution">
    <text evidence="5">The sequence shown here is derived from an EMBL/GenBank/DDBJ whole genome shotgun (WGS) entry which is preliminary data.</text>
</comment>
<organism evidence="5 6">
    <name type="scientific">Eikenella corrodens</name>
    <dbReference type="NCBI Taxonomy" id="539"/>
    <lineage>
        <taxon>Bacteria</taxon>
        <taxon>Pseudomonadati</taxon>
        <taxon>Pseudomonadota</taxon>
        <taxon>Betaproteobacteria</taxon>
        <taxon>Neisseriales</taxon>
        <taxon>Neisseriaceae</taxon>
        <taxon>Eikenella</taxon>
    </lineage>
</organism>